<keyword evidence="2" id="KW-1185">Reference proteome</keyword>
<dbReference type="AlphaFoldDB" id="A0A315ZC86"/>
<evidence type="ECO:0000313" key="2">
    <source>
        <dbReference type="Proteomes" id="UP000245535"/>
    </source>
</evidence>
<sequence>MKEQLNLSGEWAYQEDYGSGVSKGTLKLTHQGDVINGTFYLEENTEGETPFKLEEEVRGKIEDNKLYLNGISYTITDNPSEEEFDYFLDNWEGQIMSNDLIVGEAEDEQGVLGIFSLRRI</sequence>
<dbReference type="EMBL" id="QGDO01000002">
    <property type="protein sequence ID" value="PWJ42922.1"/>
    <property type="molecule type" value="Genomic_DNA"/>
</dbReference>
<proteinExistence type="predicted"/>
<comment type="caution">
    <text evidence="1">The sequence shown here is derived from an EMBL/GenBank/DDBJ whole genome shotgun (WGS) entry which is preliminary data.</text>
</comment>
<gene>
    <name evidence="1" type="ORF">BC781_102468</name>
</gene>
<name>A0A315ZC86_SEDFL</name>
<dbReference type="RefSeq" id="WP_109617041.1">
    <property type="nucleotide sequence ID" value="NZ_QGDO01000002.1"/>
</dbReference>
<dbReference type="OrthoDB" id="1120098at2"/>
<evidence type="ECO:0008006" key="3">
    <source>
        <dbReference type="Google" id="ProtNLM"/>
    </source>
</evidence>
<reference evidence="1 2" key="1">
    <citation type="submission" date="2018-03" db="EMBL/GenBank/DDBJ databases">
        <title>Genomic Encyclopedia of Archaeal and Bacterial Type Strains, Phase II (KMG-II): from individual species to whole genera.</title>
        <authorList>
            <person name="Goeker M."/>
        </authorList>
    </citation>
    <scope>NUCLEOTIDE SEQUENCE [LARGE SCALE GENOMIC DNA]</scope>
    <source>
        <strain evidence="1 2">DSM 28229</strain>
    </source>
</reference>
<organism evidence="1 2">
    <name type="scientific">Sediminitomix flava</name>
    <dbReference type="NCBI Taxonomy" id="379075"/>
    <lineage>
        <taxon>Bacteria</taxon>
        <taxon>Pseudomonadati</taxon>
        <taxon>Bacteroidota</taxon>
        <taxon>Cytophagia</taxon>
        <taxon>Cytophagales</taxon>
        <taxon>Flammeovirgaceae</taxon>
        <taxon>Sediminitomix</taxon>
    </lineage>
</organism>
<accession>A0A315ZC86</accession>
<protein>
    <recommendedName>
        <fullName evidence="3">Lipocalin-like protein</fullName>
    </recommendedName>
</protein>
<evidence type="ECO:0000313" key="1">
    <source>
        <dbReference type="EMBL" id="PWJ42922.1"/>
    </source>
</evidence>
<dbReference type="Proteomes" id="UP000245535">
    <property type="component" value="Unassembled WGS sequence"/>
</dbReference>